<dbReference type="AlphaFoldDB" id="A0A1M7MLN0"/>
<feature type="chain" id="PRO_5013314544" description="DUF4331 domain-containing protein" evidence="1">
    <location>
        <begin position="28"/>
        <end position="509"/>
    </location>
</feature>
<keyword evidence="1" id="KW-0732">Signal</keyword>
<keyword evidence="3" id="KW-1185">Reference proteome</keyword>
<dbReference type="InterPro" id="IPR025566">
    <property type="entry name" value="DUF4331"/>
</dbReference>
<dbReference type="Proteomes" id="UP000184339">
    <property type="component" value="Unassembled WGS sequence"/>
</dbReference>
<proteinExistence type="predicted"/>
<organism evidence="2 3">
    <name type="scientific">Duganella sacchari</name>
    <dbReference type="NCBI Taxonomy" id="551987"/>
    <lineage>
        <taxon>Bacteria</taxon>
        <taxon>Pseudomonadati</taxon>
        <taxon>Pseudomonadota</taxon>
        <taxon>Betaproteobacteria</taxon>
        <taxon>Burkholderiales</taxon>
        <taxon>Oxalobacteraceae</taxon>
        <taxon>Telluria group</taxon>
        <taxon>Duganella</taxon>
    </lineage>
</organism>
<dbReference type="EMBL" id="FRCX01000003">
    <property type="protein sequence ID" value="SHM91849.1"/>
    <property type="molecule type" value="Genomic_DNA"/>
</dbReference>
<evidence type="ECO:0000313" key="3">
    <source>
        <dbReference type="Proteomes" id="UP000184339"/>
    </source>
</evidence>
<evidence type="ECO:0000256" key="1">
    <source>
        <dbReference type="SAM" id="SignalP"/>
    </source>
</evidence>
<accession>A0A1M7MLN0</accession>
<dbReference type="RefSeq" id="WP_072783131.1">
    <property type="nucleotide sequence ID" value="NZ_FRCX01000003.1"/>
</dbReference>
<dbReference type="OrthoDB" id="525451at2"/>
<evidence type="ECO:0000313" key="2">
    <source>
        <dbReference type="EMBL" id="SHM91849.1"/>
    </source>
</evidence>
<gene>
    <name evidence="2" type="ORF">SAMN05192549_103228</name>
</gene>
<feature type="signal peptide" evidence="1">
    <location>
        <begin position="1"/>
        <end position="27"/>
    </location>
</feature>
<protein>
    <recommendedName>
        <fullName evidence="4">DUF4331 domain-containing protein</fullName>
    </recommendedName>
</protein>
<dbReference type="Pfam" id="PF14224">
    <property type="entry name" value="DUF4331"/>
    <property type="match status" value="1"/>
</dbReference>
<name>A0A1M7MLN0_9BURK</name>
<dbReference type="STRING" id="551987.SAMN05192549_103228"/>
<reference evidence="3" key="1">
    <citation type="submission" date="2016-11" db="EMBL/GenBank/DDBJ databases">
        <authorList>
            <person name="Varghese N."/>
            <person name="Submissions S."/>
        </authorList>
    </citation>
    <scope>NUCLEOTIDE SEQUENCE [LARGE SCALE GENOMIC DNA]</scope>
    <source>
        <strain evidence="3">Sac-22</strain>
    </source>
</reference>
<evidence type="ECO:0008006" key="4">
    <source>
        <dbReference type="Google" id="ProtNLM"/>
    </source>
</evidence>
<sequence>MQTITHHTARLAIAGLLAGACLPAALASSHREAPFVTQSPKIDGTDFYMFRSYEAGRANFITLIADYVPLQDAYGGPNYFAMDPNALYEIHIDNNGDAKEDLTFQFRFTNTNKDTKLTVGGKQVSIPLVINGGAIAAPNAPGANVRETYTINVVRGDRRTGTKSAVTNAADGSTTFDKPLDNIGNKSIPNYPAYAAAHVYSVNIPGCSTPARVFVGQRKDPFVVNLGETFDLVNIKAPATEFAANAEKAAHDDLADKNVTAIEMEVAASCLTASGSSDPVIGGWTTASVRQGRLLNPTPNSSTPSKEGGAWTQVSRLGMPLVNEVVIGLKDKDTFNASKPSGDAQFATYVTNPTLPALIEILYGSAGAKAPTNFPRNDLVATFLTGVKGLNQPATVTASEMLRLNTSTAAVAMGKQNRLGVIGGDNAGFPNGRRPGDDVVDIALRVVMGNLCTLNLGCAPTDAPAGGLHFTDGAYLDDSFFTAAFPYLKTPLPGSPQSAAVAQAMRRAP</sequence>